<dbReference type="EMBL" id="CADCTY010000509">
    <property type="protein sequence ID" value="CAA9321208.1"/>
    <property type="molecule type" value="Genomic_DNA"/>
</dbReference>
<protein>
    <submittedName>
        <fullName evidence="1">Uncharacterized protein</fullName>
    </submittedName>
</protein>
<proteinExistence type="predicted"/>
<dbReference type="AlphaFoldDB" id="A0A6J4L3G8"/>
<gene>
    <name evidence="1" type="ORF">AVDCRST_MAG94-1465</name>
</gene>
<organism evidence="1">
    <name type="scientific">uncultured Leptolyngbya sp</name>
    <dbReference type="NCBI Taxonomy" id="332963"/>
    <lineage>
        <taxon>Bacteria</taxon>
        <taxon>Bacillati</taxon>
        <taxon>Cyanobacteriota</taxon>
        <taxon>Cyanophyceae</taxon>
        <taxon>Leptolyngbyales</taxon>
        <taxon>Leptolyngbyaceae</taxon>
        <taxon>Leptolyngbya group</taxon>
        <taxon>Leptolyngbya</taxon>
        <taxon>environmental samples</taxon>
    </lineage>
</organism>
<accession>A0A6J4L3G8</accession>
<evidence type="ECO:0000313" key="1">
    <source>
        <dbReference type="EMBL" id="CAA9321208.1"/>
    </source>
</evidence>
<sequence>MALVPVLAESREESAIAWLAKRMNGHLKPASIVIDAP</sequence>
<reference evidence="1" key="1">
    <citation type="submission" date="2020-02" db="EMBL/GenBank/DDBJ databases">
        <authorList>
            <person name="Meier V. D."/>
        </authorList>
    </citation>
    <scope>NUCLEOTIDE SEQUENCE</scope>
    <source>
        <strain evidence="1">AVDCRST_MAG94</strain>
    </source>
</reference>
<name>A0A6J4L3G8_9CYAN</name>